<feature type="domain" description="Calcineurin-like phosphoesterase" evidence="9">
    <location>
        <begin position="5"/>
        <end position="224"/>
    </location>
</feature>
<comment type="function">
    <text evidence="1">Hydrolyzes diadenosine 5',5'''-P1,P4-tetraphosphate to yield ADP.</text>
</comment>
<sequence length="271" mass="31389">MHYMIGDLHGCYDELRQLLEIADVNLDDNQFWFTGDLIGRGNQPLETLRFVRSLGKNAQVVLGNHDLHFLAVADGVAKVKAKDKIDTLLEAPDRDELIDWLWNQPLLAQLDPQTVMVHAGITPQWSLEKALDCAAEVHNLFVQPQLRHELLMNMYGDEPNLWDENLTGAERYRFIINSFTRMRFCYHDFTLDFSYKEGLANAPKELIPWYKLRQDETVIIFGHWAALMGQVDNPQIKAMDTGCIWGNQLSMLEWETGRLYQSQCDAYRRSN</sequence>
<comment type="caution">
    <text evidence="10">The sequence shown here is derived from an EMBL/GenBank/DDBJ whole genome shotgun (WGS) entry which is preliminary data.</text>
</comment>
<evidence type="ECO:0000313" key="10">
    <source>
        <dbReference type="EMBL" id="TCK63258.1"/>
    </source>
</evidence>
<dbReference type="PANTHER" id="PTHR40942:SF4">
    <property type="entry name" value="CYTOCHROME C5"/>
    <property type="match status" value="1"/>
</dbReference>
<name>A0A4R1KEW1_9GAMM</name>
<evidence type="ECO:0000256" key="8">
    <source>
        <dbReference type="ARBA" id="ARBA00049417"/>
    </source>
</evidence>
<evidence type="ECO:0000259" key="9">
    <source>
        <dbReference type="Pfam" id="PF00149"/>
    </source>
</evidence>
<dbReference type="InterPro" id="IPR004617">
    <property type="entry name" value="ApaH"/>
</dbReference>
<dbReference type="Proteomes" id="UP000295565">
    <property type="component" value="Unassembled WGS sequence"/>
</dbReference>
<dbReference type="PRINTS" id="PR00114">
    <property type="entry name" value="STPHPHTASE"/>
</dbReference>
<comment type="catalytic activity">
    <reaction evidence="8">
        <text>P(1),P(4)-bis(5'-adenosyl) tetraphosphate + H2O = 2 ADP + 2 H(+)</text>
        <dbReference type="Rhea" id="RHEA:24252"/>
        <dbReference type="ChEBI" id="CHEBI:15377"/>
        <dbReference type="ChEBI" id="CHEBI:15378"/>
        <dbReference type="ChEBI" id="CHEBI:58141"/>
        <dbReference type="ChEBI" id="CHEBI:456216"/>
        <dbReference type="EC" id="3.6.1.41"/>
    </reaction>
</comment>
<comment type="similarity">
    <text evidence="2">Belongs to the Ap4A hydrolase family.</text>
</comment>
<evidence type="ECO:0000256" key="7">
    <source>
        <dbReference type="ARBA" id="ARBA00033210"/>
    </source>
</evidence>
<dbReference type="NCBIfam" id="TIGR00668">
    <property type="entry name" value="apaH"/>
    <property type="match status" value="1"/>
</dbReference>
<dbReference type="NCBIfam" id="NF001204">
    <property type="entry name" value="PRK00166.1"/>
    <property type="match status" value="1"/>
</dbReference>
<dbReference type="InterPro" id="IPR006186">
    <property type="entry name" value="Ser/Thr-sp_prot-phosphatase"/>
</dbReference>
<dbReference type="GO" id="GO:0008803">
    <property type="term" value="F:bis(5'-nucleosyl)-tetraphosphatase (symmetrical) activity"/>
    <property type="evidence" value="ECO:0007669"/>
    <property type="project" value="UniProtKB-EC"/>
</dbReference>
<dbReference type="SUPFAM" id="SSF56300">
    <property type="entry name" value="Metallo-dependent phosphatases"/>
    <property type="match status" value="1"/>
</dbReference>
<accession>A0A4R1KEW1</accession>
<dbReference type="AlphaFoldDB" id="A0A4R1KEW1"/>
<evidence type="ECO:0000256" key="5">
    <source>
        <dbReference type="ARBA" id="ARBA00031248"/>
    </source>
</evidence>
<keyword evidence="11" id="KW-1185">Reference proteome</keyword>
<evidence type="ECO:0000256" key="3">
    <source>
        <dbReference type="ARBA" id="ARBA00012506"/>
    </source>
</evidence>
<organism evidence="10 11">
    <name type="scientific">Celerinatantimonas diazotrophica</name>
    <dbReference type="NCBI Taxonomy" id="412034"/>
    <lineage>
        <taxon>Bacteria</taxon>
        <taxon>Pseudomonadati</taxon>
        <taxon>Pseudomonadota</taxon>
        <taxon>Gammaproteobacteria</taxon>
        <taxon>Celerinatantimonadaceae</taxon>
        <taxon>Celerinatantimonas</taxon>
    </lineage>
</organism>
<proteinExistence type="inferred from homology"/>
<evidence type="ECO:0000256" key="4">
    <source>
        <dbReference type="ARBA" id="ARBA00022801"/>
    </source>
</evidence>
<dbReference type="EMBL" id="SMGD01000003">
    <property type="protein sequence ID" value="TCK63258.1"/>
    <property type="molecule type" value="Genomic_DNA"/>
</dbReference>
<dbReference type="PIRSF" id="PIRSF000903">
    <property type="entry name" value="B5n-ttraPtase_sm"/>
    <property type="match status" value="1"/>
</dbReference>
<evidence type="ECO:0000256" key="6">
    <source>
        <dbReference type="ARBA" id="ARBA00032248"/>
    </source>
</evidence>
<dbReference type="PANTHER" id="PTHR40942">
    <property type="match status" value="1"/>
</dbReference>
<dbReference type="InterPro" id="IPR004843">
    <property type="entry name" value="Calcineurin-like_PHP"/>
</dbReference>
<dbReference type="Gene3D" id="3.60.21.10">
    <property type="match status" value="1"/>
</dbReference>
<evidence type="ECO:0000256" key="1">
    <source>
        <dbReference type="ARBA" id="ARBA00003413"/>
    </source>
</evidence>
<keyword evidence="4" id="KW-0378">Hydrolase</keyword>
<dbReference type="CDD" id="cd07422">
    <property type="entry name" value="MPP_ApaH"/>
    <property type="match status" value="1"/>
</dbReference>
<dbReference type="Pfam" id="PF00149">
    <property type="entry name" value="Metallophos"/>
    <property type="match status" value="1"/>
</dbReference>
<reference evidence="10 11" key="1">
    <citation type="submission" date="2019-03" db="EMBL/GenBank/DDBJ databases">
        <title>Genomic Encyclopedia of Type Strains, Phase IV (KMG-IV): sequencing the most valuable type-strain genomes for metagenomic binning, comparative biology and taxonomic classification.</title>
        <authorList>
            <person name="Goeker M."/>
        </authorList>
    </citation>
    <scope>NUCLEOTIDE SEQUENCE [LARGE SCALE GENOMIC DNA]</scope>
    <source>
        <strain evidence="10 11">DSM 18577</strain>
    </source>
</reference>
<evidence type="ECO:0000256" key="2">
    <source>
        <dbReference type="ARBA" id="ARBA00005419"/>
    </source>
</evidence>
<protein>
    <recommendedName>
        <fullName evidence="3">bis(5'-nucleosyl)-tetraphosphatase (symmetrical)</fullName>
        <ecNumber evidence="3">3.6.1.41</ecNumber>
    </recommendedName>
    <alternativeName>
        <fullName evidence="6">Ap4A hydrolase</fullName>
    </alternativeName>
    <alternativeName>
        <fullName evidence="5">Diadenosine 5',5'''-P1,P4-tetraphosphate pyrophosphohydrolase</fullName>
    </alternativeName>
    <alternativeName>
        <fullName evidence="7">Diadenosine tetraphosphatase</fullName>
    </alternativeName>
</protein>
<dbReference type="EC" id="3.6.1.41" evidence="3"/>
<dbReference type="InterPro" id="IPR029052">
    <property type="entry name" value="Metallo-depent_PP-like"/>
</dbReference>
<gene>
    <name evidence="10" type="ORF">EV690_0356</name>
</gene>
<evidence type="ECO:0000313" key="11">
    <source>
        <dbReference type="Proteomes" id="UP000295565"/>
    </source>
</evidence>